<evidence type="ECO:0000256" key="5">
    <source>
        <dbReference type="ARBA" id="ARBA00023242"/>
    </source>
</evidence>
<dbReference type="Pfam" id="PF04042">
    <property type="entry name" value="DNA_pol_E_B"/>
    <property type="match status" value="1"/>
</dbReference>
<keyword evidence="12" id="KW-1185">Reference proteome</keyword>
<proteinExistence type="inferred from homology"/>
<dbReference type="Pfam" id="PF22062">
    <property type="entry name" value="OB_DPOA2"/>
    <property type="match status" value="1"/>
</dbReference>
<evidence type="ECO:0000313" key="12">
    <source>
        <dbReference type="Proteomes" id="UP000243579"/>
    </source>
</evidence>
<dbReference type="Proteomes" id="UP000243579">
    <property type="component" value="Unassembled WGS sequence"/>
</dbReference>
<reference evidence="11 12" key="1">
    <citation type="journal article" date="2014" name="Genome Biol. Evol.">
        <title>The secreted proteins of Achlya hypogyna and Thraustotheca clavata identify the ancestral oomycete secretome and reveal gene acquisitions by horizontal gene transfer.</title>
        <authorList>
            <person name="Misner I."/>
            <person name="Blouin N."/>
            <person name="Leonard G."/>
            <person name="Richards T.A."/>
            <person name="Lane C.E."/>
        </authorList>
    </citation>
    <scope>NUCLEOTIDE SEQUENCE [LARGE SCALE GENOMIC DNA]</scope>
    <source>
        <strain evidence="11 12">ATCC 48635</strain>
    </source>
</reference>
<dbReference type="PANTHER" id="PTHR23061">
    <property type="entry name" value="DNA POLYMERASE 2 ALPHA 70 KDA SUBUNIT"/>
    <property type="match status" value="1"/>
</dbReference>
<dbReference type="InterPro" id="IPR054300">
    <property type="entry name" value="OB_DPOA2"/>
</dbReference>
<comment type="similarity">
    <text evidence="2 6">Belongs to the DNA polymerase alpha subunit B family.</text>
</comment>
<dbReference type="Pfam" id="PF08418">
    <property type="entry name" value="Pol_alpha_B_N"/>
    <property type="match status" value="1"/>
</dbReference>
<name>A0A1V9ZEM6_ACHHY</name>
<evidence type="ECO:0000256" key="6">
    <source>
        <dbReference type="PIRNR" id="PIRNR018300"/>
    </source>
</evidence>
<keyword evidence="5 6" id="KW-0539">Nucleus</keyword>
<evidence type="ECO:0000256" key="7">
    <source>
        <dbReference type="SAM" id="MobiDB-lite"/>
    </source>
</evidence>
<comment type="subcellular location">
    <subcellularLocation>
        <location evidence="1 6">Nucleus</location>
    </subcellularLocation>
</comment>
<feature type="compositionally biased region" description="Low complexity" evidence="7">
    <location>
        <begin position="118"/>
        <end position="132"/>
    </location>
</feature>
<protein>
    <recommendedName>
        <fullName evidence="3 6">DNA polymerase alpha subunit B</fullName>
    </recommendedName>
</protein>
<dbReference type="InterPro" id="IPR013627">
    <property type="entry name" value="Pol_alpha_B_N"/>
</dbReference>
<dbReference type="Gene3D" id="3.60.21.60">
    <property type="match status" value="2"/>
</dbReference>
<feature type="domain" description="DNA polymerase alpha subunit B N-terminal" evidence="9">
    <location>
        <begin position="10"/>
        <end position="74"/>
    </location>
</feature>
<accession>A0A1V9ZEM6</accession>
<evidence type="ECO:0000256" key="2">
    <source>
        <dbReference type="ARBA" id="ARBA00007299"/>
    </source>
</evidence>
<keyword evidence="4 6" id="KW-0235">DNA replication</keyword>
<comment type="caution">
    <text evidence="11">The sequence shown here is derived from an EMBL/GenBank/DDBJ whole genome shotgun (WGS) entry which is preliminary data.</text>
</comment>
<sequence>MRGGASVDEIAAAFGSRSLEVATDALDTCVVLCTEFNLSGDALADHWDAYSMNASVAVATKDALASFRTTLADKAIKKEKTKPIAKTMVKREPLGETPKKRSAAATAFQSPDAKQLKPSGMFSPSSFQSPPSAAEYAGRQNAGEVVDSFNAALKAKLSEETTPGGIKLKLVAPEKHMRSASNFMYTPSAERAIALDAQLVAFQEALQALHPDIEFGALGDPSPAPVTVVGRIVCEAAEGKLNSSVVQLEGARHLCGGQRVQLDLSKVPSFEVFPGKIVAVEGIYSDLRNPMTVRQVIDPSVLPTPTSTKGELRTLQNQHGGPVRIFTAAGPFTPNTDANYQPLQDLLAVAMKEQPDVVILVGPFIDANHASFKDGIAMYEDTLVSFDDIFLLHIMARINQLLAAVPHVHVVLIPSLRDVNHAYVYPQPPFEKAKTLETLESPSYEKRVHLMPNPCTFSVQGVVIGVTSSDILLELGGAELNRAPQSTQQRLFRLSEQVLRQKSFFPLFPSTAETPLDLKYLPQYQMPVTPDILILPSVLNRFCGSVQNTLCINPGQLSKGVAGGTYAQVTLLPHENLAGADADVVSHDVLKRAITEIMRI</sequence>
<dbReference type="GO" id="GO:0003677">
    <property type="term" value="F:DNA binding"/>
    <property type="evidence" value="ECO:0007669"/>
    <property type="project" value="InterPro"/>
</dbReference>
<organism evidence="11 12">
    <name type="scientific">Achlya hypogyna</name>
    <name type="common">Oomycete</name>
    <name type="synonym">Protoachlya hypogyna</name>
    <dbReference type="NCBI Taxonomy" id="1202772"/>
    <lineage>
        <taxon>Eukaryota</taxon>
        <taxon>Sar</taxon>
        <taxon>Stramenopiles</taxon>
        <taxon>Oomycota</taxon>
        <taxon>Saprolegniomycetes</taxon>
        <taxon>Saprolegniales</taxon>
        <taxon>Achlyaceae</taxon>
        <taxon>Achlya</taxon>
    </lineage>
</organism>
<feature type="region of interest" description="Disordered" evidence="7">
    <location>
        <begin position="87"/>
        <end position="139"/>
    </location>
</feature>
<dbReference type="AlphaFoldDB" id="A0A1V9ZEM6"/>
<dbReference type="PIRSF" id="PIRSF018300">
    <property type="entry name" value="DNA_pol_alph_2"/>
    <property type="match status" value="1"/>
</dbReference>
<feature type="domain" description="DNA polymerase alpha/delta/epsilon subunit B" evidence="8">
    <location>
        <begin position="326"/>
        <end position="542"/>
    </location>
</feature>
<feature type="domain" description="DNA polymerase alpha subunit B OB" evidence="10">
    <location>
        <begin position="195"/>
        <end position="286"/>
    </location>
</feature>
<feature type="compositionally biased region" description="Basic and acidic residues" evidence="7">
    <location>
        <begin position="89"/>
        <end position="99"/>
    </location>
</feature>
<evidence type="ECO:0000259" key="8">
    <source>
        <dbReference type="Pfam" id="PF04042"/>
    </source>
</evidence>
<dbReference type="InterPro" id="IPR016722">
    <property type="entry name" value="DNA_pol_alpha_bsu"/>
</dbReference>
<evidence type="ECO:0000313" key="11">
    <source>
        <dbReference type="EMBL" id="OQR96341.1"/>
    </source>
</evidence>
<dbReference type="InterPro" id="IPR007185">
    <property type="entry name" value="DNA_pol_a/d/e_bsu"/>
</dbReference>
<evidence type="ECO:0000259" key="9">
    <source>
        <dbReference type="Pfam" id="PF08418"/>
    </source>
</evidence>
<evidence type="ECO:0000256" key="4">
    <source>
        <dbReference type="ARBA" id="ARBA00022705"/>
    </source>
</evidence>
<dbReference type="PANTHER" id="PTHR23061:SF12">
    <property type="entry name" value="DNA POLYMERASE ALPHA SUBUNIT B"/>
    <property type="match status" value="1"/>
</dbReference>
<gene>
    <name evidence="11" type="ORF">ACHHYP_16029</name>
</gene>
<dbReference type="InterPro" id="IPR043034">
    <property type="entry name" value="DNA_pol_alpha_B_N_sf"/>
</dbReference>
<dbReference type="EMBL" id="JNBR01000147">
    <property type="protein sequence ID" value="OQR96341.1"/>
    <property type="molecule type" value="Genomic_DNA"/>
</dbReference>
<dbReference type="OrthoDB" id="336885at2759"/>
<dbReference type="GO" id="GO:0005658">
    <property type="term" value="C:alpha DNA polymerase:primase complex"/>
    <property type="evidence" value="ECO:0007669"/>
    <property type="project" value="TreeGrafter"/>
</dbReference>
<comment type="function">
    <text evidence="6">Accessory subunit of the DNA polymerase alpha complex (also known as the alpha DNA polymerase-primase complex) which plays an essential role in the initiation of DNA synthesis.</text>
</comment>
<evidence type="ECO:0000259" key="10">
    <source>
        <dbReference type="Pfam" id="PF22062"/>
    </source>
</evidence>
<dbReference type="STRING" id="1202772.A0A1V9ZEM6"/>
<dbReference type="Gene3D" id="1.10.8.530">
    <property type="entry name" value="DNA polymerase alpha-primase, subunit B, N-terminal domain"/>
    <property type="match status" value="1"/>
</dbReference>
<dbReference type="GO" id="GO:0006270">
    <property type="term" value="P:DNA replication initiation"/>
    <property type="evidence" value="ECO:0007669"/>
    <property type="project" value="TreeGrafter"/>
</dbReference>
<evidence type="ECO:0000256" key="3">
    <source>
        <dbReference type="ARBA" id="ARBA00018596"/>
    </source>
</evidence>
<evidence type="ECO:0000256" key="1">
    <source>
        <dbReference type="ARBA" id="ARBA00004123"/>
    </source>
</evidence>